<evidence type="ECO:0000313" key="2">
    <source>
        <dbReference type="Proteomes" id="UP000772181"/>
    </source>
</evidence>
<comment type="caution">
    <text evidence="1">The sequence shown here is derived from an EMBL/GenBank/DDBJ whole genome shotgun (WGS) entry which is preliminary data.</text>
</comment>
<gene>
    <name evidence="1" type="ORF">HY730_09620</name>
</gene>
<reference evidence="1" key="1">
    <citation type="submission" date="2020-07" db="EMBL/GenBank/DDBJ databases">
        <title>Huge and variable diversity of episymbiotic CPR bacteria and DPANN archaea in groundwater ecosystems.</title>
        <authorList>
            <person name="He C.Y."/>
            <person name="Keren R."/>
            <person name="Whittaker M."/>
            <person name="Farag I.F."/>
            <person name="Doudna J."/>
            <person name="Cate J.H.D."/>
            <person name="Banfield J.F."/>
        </authorList>
    </citation>
    <scope>NUCLEOTIDE SEQUENCE</scope>
    <source>
        <strain evidence="1">NC_groundwater_1482_Ag_S-0.65um_47_24</strain>
    </source>
</reference>
<dbReference type="EMBL" id="JACQWF010000417">
    <property type="protein sequence ID" value="MBI4596613.1"/>
    <property type="molecule type" value="Genomic_DNA"/>
</dbReference>
<dbReference type="Proteomes" id="UP000772181">
    <property type="component" value="Unassembled WGS sequence"/>
</dbReference>
<dbReference type="InterPro" id="IPR029063">
    <property type="entry name" value="SAM-dependent_MTases_sf"/>
</dbReference>
<accession>A0A933GMG2</accession>
<proteinExistence type="predicted"/>
<dbReference type="SUPFAM" id="SSF53335">
    <property type="entry name" value="S-adenosyl-L-methionine-dependent methyltransferases"/>
    <property type="match status" value="1"/>
</dbReference>
<organism evidence="1 2">
    <name type="scientific">Tectimicrobiota bacterium</name>
    <dbReference type="NCBI Taxonomy" id="2528274"/>
    <lineage>
        <taxon>Bacteria</taxon>
        <taxon>Pseudomonadati</taxon>
        <taxon>Nitrospinota/Tectimicrobiota group</taxon>
        <taxon>Candidatus Tectimicrobiota</taxon>
    </lineage>
</organism>
<evidence type="ECO:0000313" key="1">
    <source>
        <dbReference type="EMBL" id="MBI4596613.1"/>
    </source>
</evidence>
<protein>
    <submittedName>
        <fullName evidence="1">Uncharacterized protein</fullName>
    </submittedName>
</protein>
<name>A0A933GMG2_UNCTE</name>
<dbReference type="AlphaFoldDB" id="A0A933GMG2"/>
<sequence>MKNVLIEPVGITYDRYRLGLLLSRLVKVHRLQEVLELTFGVEKAMPYFYSLPLALSGCKIFLAGKDSQLRKAVGMAWEELGIGDHLTWLPESSWDNTNAISQRRYDLVWNFVSIARRSDLKATLQGMRNVSRKLVMTVHQNGFNFGFAWHRLLHKFFRLPWTHGNLLTFWPSIIKKMYAKVGLKIIEIVPFDSPPWPDPPGWRDIKWHWHELQINLAQGRKADMSTGAVNFSNNYEAAQGSSALDLFSMVPALEYYKSGKFPKWMQTLSFIEDHLRPGILRYPFSHLFYVLALV</sequence>